<dbReference type="PANTHER" id="PTHR35830">
    <property type="entry name" value="OS05G0299200 PROTEIN"/>
    <property type="match status" value="1"/>
</dbReference>
<gene>
    <name evidence="2" type="ORF">Cni_G20045</name>
</gene>
<organism evidence="2 3">
    <name type="scientific">Canna indica</name>
    <name type="common">Indian-shot</name>
    <dbReference type="NCBI Taxonomy" id="4628"/>
    <lineage>
        <taxon>Eukaryota</taxon>
        <taxon>Viridiplantae</taxon>
        <taxon>Streptophyta</taxon>
        <taxon>Embryophyta</taxon>
        <taxon>Tracheophyta</taxon>
        <taxon>Spermatophyta</taxon>
        <taxon>Magnoliopsida</taxon>
        <taxon>Liliopsida</taxon>
        <taxon>Zingiberales</taxon>
        <taxon>Cannaceae</taxon>
        <taxon>Canna</taxon>
    </lineage>
</organism>
<keyword evidence="1" id="KW-0472">Membrane</keyword>
<reference evidence="2 3" key="1">
    <citation type="submission" date="2023-10" db="EMBL/GenBank/DDBJ databases">
        <title>Chromosome-scale genome assembly provides insights into flower coloration mechanisms of Canna indica.</title>
        <authorList>
            <person name="Li C."/>
        </authorList>
    </citation>
    <scope>NUCLEOTIDE SEQUENCE [LARGE SCALE GENOMIC DNA]</scope>
    <source>
        <tissue evidence="2">Flower</tissue>
    </source>
</reference>
<dbReference type="PANTHER" id="PTHR35830:SF1">
    <property type="entry name" value="OS05G0299200 PROTEIN"/>
    <property type="match status" value="1"/>
</dbReference>
<keyword evidence="1" id="KW-1133">Transmembrane helix</keyword>
<name>A0AAQ3KLT3_9LILI</name>
<evidence type="ECO:0000313" key="2">
    <source>
        <dbReference type="EMBL" id="WOL11283.1"/>
    </source>
</evidence>
<dbReference type="Proteomes" id="UP001327560">
    <property type="component" value="Chromosome 6"/>
</dbReference>
<protein>
    <submittedName>
        <fullName evidence="2">Uncharacterized protein</fullName>
    </submittedName>
</protein>
<dbReference type="EMBL" id="CP136895">
    <property type="protein sequence ID" value="WOL11283.1"/>
    <property type="molecule type" value="Genomic_DNA"/>
</dbReference>
<feature type="transmembrane region" description="Helical" evidence="1">
    <location>
        <begin position="121"/>
        <end position="140"/>
    </location>
</feature>
<proteinExistence type="predicted"/>
<sequence>MIFARSALPAVFLPSHCHRYRRPYPLTISSSLSSRRDRRRPDPKPSPGRKLELTIDADAIAARTSAAATRLLRSSEVRLRRFISAGGESFDDLRTSVRVDRVRNRVLFSCRESSLLFVGNLFFWTLMAIIAARALVWLGLGFRSRWRFGDWAMIRRDRSLGGREVVVGRRLRTDRNNKSFRVPVSPLSPVRGSGLITGENVVRTWRKKQEKLPKWWPDSIPRPVVATGKQDYQREADRLVREIMDYRMSGKDYRYDDIIQLREICNVSGAKASFETANARDSFYRAAVDFALNSCSRAVIPSEKPQIGGEDIRQFIAGLADNIGLANFRAVTLVSAAVAARTRSCFLQCWACEIQGKRPEALEELLKICLIHRAFPPEEQSAEMEMVASGLKRHLNVEQRKHLLNLYKETCVADSHRSIVEALGLEH</sequence>
<evidence type="ECO:0000256" key="1">
    <source>
        <dbReference type="SAM" id="Phobius"/>
    </source>
</evidence>
<accession>A0AAQ3KLT3</accession>
<keyword evidence="3" id="KW-1185">Reference proteome</keyword>
<keyword evidence="1" id="KW-0812">Transmembrane</keyword>
<dbReference type="AlphaFoldDB" id="A0AAQ3KLT3"/>
<evidence type="ECO:0000313" key="3">
    <source>
        <dbReference type="Proteomes" id="UP001327560"/>
    </source>
</evidence>